<keyword evidence="7" id="KW-1278">Translocase</keyword>
<evidence type="ECO:0000256" key="1">
    <source>
        <dbReference type="ARBA" id="ARBA00004202"/>
    </source>
</evidence>
<evidence type="ECO:0000313" key="10">
    <source>
        <dbReference type="EMBL" id="GAK53782.1"/>
    </source>
</evidence>
<keyword evidence="4" id="KW-0677">Repeat</keyword>
<accession>A0A081BQV1</accession>
<dbReference type="AlphaFoldDB" id="A0A081BQV1"/>
<dbReference type="EMBL" id="DF820460">
    <property type="protein sequence ID" value="GAK53782.1"/>
    <property type="molecule type" value="Genomic_DNA"/>
</dbReference>
<dbReference type="CDD" id="cd03216">
    <property type="entry name" value="ABC_Carb_Monos_I"/>
    <property type="match status" value="1"/>
</dbReference>
<evidence type="ECO:0000256" key="7">
    <source>
        <dbReference type="ARBA" id="ARBA00022967"/>
    </source>
</evidence>
<evidence type="ECO:0000256" key="4">
    <source>
        <dbReference type="ARBA" id="ARBA00022737"/>
    </source>
</evidence>
<dbReference type="InterPro" id="IPR003593">
    <property type="entry name" value="AAA+_ATPase"/>
</dbReference>
<dbReference type="InterPro" id="IPR027417">
    <property type="entry name" value="P-loop_NTPase"/>
</dbReference>
<evidence type="ECO:0000259" key="9">
    <source>
        <dbReference type="PROSITE" id="PS50893"/>
    </source>
</evidence>
<sequence length="515" mass="56552">MLLELLHITKRFPGIVANRDISLSVKKGEIHAIVGENGAGKTTLMNILYGLYHQDEGEILWKGQPVRFHSSADAIACGIGMVHQHFMLIPSLAVTENVILGAARSPFPANARLWERFRHRAGHFVLQTGQAAKQIAALAECVGFAIDPHAKVGNLSVGERQRVEIIKALYRQAELLILDEPTSVLTPGETHDFFKMLKTLAKQGMSVIFITHKLQEVMEMSDRATVLRNGNVVSTVNTASVTQRELAQMMVGRGVLERLSKRPSAAGHEVLRVEGLSYTSSGNPPILDRVSFTLHAGEILGIAGVSGNGQAELAEILAGLRKPSSGKITIHGRDVTHHSPRHLMNAGVSHIPEERQEMGIVLDFPLYDNAVLGSFFEAPFSRNALLNKRMAHEYTENLLVRYDVKAKDITVAIHELSGGNQQKFVVGRELDRTPRLLLAVQPTRGVDIGATEFIHQKLLEQRDQGVAILLISTELDEIFALSDRIGVMYNGRIVEILSADRADRETVGMLMAGAK</sequence>
<evidence type="ECO:0000256" key="5">
    <source>
        <dbReference type="ARBA" id="ARBA00022741"/>
    </source>
</evidence>
<feature type="domain" description="ABC transporter" evidence="9">
    <location>
        <begin position="271"/>
        <end position="515"/>
    </location>
</feature>
<dbReference type="STRING" id="1499966.U14_05056"/>
<reference evidence="10" key="1">
    <citation type="journal article" date="2015" name="PeerJ">
        <title>First genomic representation of candidate bacterial phylum KSB3 points to enhanced environmental sensing as a trigger of wastewater bulking.</title>
        <authorList>
            <person name="Sekiguchi Y."/>
            <person name="Ohashi A."/>
            <person name="Parks D.H."/>
            <person name="Yamauchi T."/>
            <person name="Tyson G.W."/>
            <person name="Hugenholtz P."/>
        </authorList>
    </citation>
    <scope>NUCLEOTIDE SEQUENCE [LARGE SCALE GENOMIC DNA]</scope>
</reference>
<dbReference type="Gene3D" id="3.40.50.300">
    <property type="entry name" value="P-loop containing nucleotide triphosphate hydrolases"/>
    <property type="match status" value="2"/>
</dbReference>
<evidence type="ECO:0000256" key="8">
    <source>
        <dbReference type="ARBA" id="ARBA00023136"/>
    </source>
</evidence>
<evidence type="ECO:0000256" key="6">
    <source>
        <dbReference type="ARBA" id="ARBA00022840"/>
    </source>
</evidence>
<evidence type="ECO:0000256" key="2">
    <source>
        <dbReference type="ARBA" id="ARBA00022448"/>
    </source>
</evidence>
<keyword evidence="6" id="KW-0067">ATP-binding</keyword>
<dbReference type="GO" id="GO:0016887">
    <property type="term" value="F:ATP hydrolysis activity"/>
    <property type="evidence" value="ECO:0007669"/>
    <property type="project" value="InterPro"/>
</dbReference>
<dbReference type="Proteomes" id="UP000030700">
    <property type="component" value="Unassembled WGS sequence"/>
</dbReference>
<feature type="domain" description="ABC transporter" evidence="9">
    <location>
        <begin position="3"/>
        <end position="254"/>
    </location>
</feature>
<keyword evidence="3" id="KW-1003">Cell membrane</keyword>
<keyword evidence="5" id="KW-0547">Nucleotide-binding</keyword>
<dbReference type="InterPro" id="IPR017871">
    <property type="entry name" value="ABC_transporter-like_CS"/>
</dbReference>
<dbReference type="GO" id="GO:0005886">
    <property type="term" value="C:plasma membrane"/>
    <property type="evidence" value="ECO:0007669"/>
    <property type="project" value="UniProtKB-SubCell"/>
</dbReference>
<dbReference type="Pfam" id="PF00005">
    <property type="entry name" value="ABC_tran"/>
    <property type="match status" value="2"/>
</dbReference>
<gene>
    <name evidence="10" type="ORF">U14_05056</name>
</gene>
<dbReference type="SMART" id="SM00382">
    <property type="entry name" value="AAA"/>
    <property type="match status" value="1"/>
</dbReference>
<dbReference type="GO" id="GO:0005524">
    <property type="term" value="F:ATP binding"/>
    <property type="evidence" value="ECO:0007669"/>
    <property type="project" value="UniProtKB-KW"/>
</dbReference>
<keyword evidence="8" id="KW-0472">Membrane</keyword>
<evidence type="ECO:0000256" key="3">
    <source>
        <dbReference type="ARBA" id="ARBA00022475"/>
    </source>
</evidence>
<dbReference type="InterPro" id="IPR050107">
    <property type="entry name" value="ABC_carbohydrate_import_ATPase"/>
</dbReference>
<evidence type="ECO:0000313" key="11">
    <source>
        <dbReference type="Proteomes" id="UP000030700"/>
    </source>
</evidence>
<dbReference type="FunFam" id="3.40.50.300:FF:000127">
    <property type="entry name" value="Ribose import ATP-binding protein RbsA"/>
    <property type="match status" value="1"/>
</dbReference>
<dbReference type="PANTHER" id="PTHR43790">
    <property type="entry name" value="CARBOHYDRATE TRANSPORT ATP-BINDING PROTEIN MG119-RELATED"/>
    <property type="match status" value="1"/>
</dbReference>
<organism evidence="10">
    <name type="scientific">Candidatus Moduliflexus flocculans</name>
    <dbReference type="NCBI Taxonomy" id="1499966"/>
    <lineage>
        <taxon>Bacteria</taxon>
        <taxon>Candidatus Moduliflexota</taxon>
        <taxon>Candidatus Moduliflexia</taxon>
        <taxon>Candidatus Moduliflexales</taxon>
        <taxon>Candidatus Moduliflexaceae</taxon>
    </lineage>
</organism>
<dbReference type="PROSITE" id="PS50893">
    <property type="entry name" value="ABC_TRANSPORTER_2"/>
    <property type="match status" value="2"/>
</dbReference>
<dbReference type="SUPFAM" id="SSF52540">
    <property type="entry name" value="P-loop containing nucleoside triphosphate hydrolases"/>
    <property type="match status" value="2"/>
</dbReference>
<comment type="subcellular location">
    <subcellularLocation>
        <location evidence="1">Cell membrane</location>
        <topology evidence="1">Peripheral membrane protein</topology>
    </subcellularLocation>
</comment>
<keyword evidence="2" id="KW-0813">Transport</keyword>
<dbReference type="HOGENOM" id="CLU_000604_92_0_0"/>
<dbReference type="PANTHER" id="PTHR43790:SF4">
    <property type="entry name" value="GUANOSINE IMPORT ATP-BINDING PROTEIN NUPO"/>
    <property type="match status" value="1"/>
</dbReference>
<name>A0A081BQV1_9BACT</name>
<keyword evidence="11" id="KW-1185">Reference proteome</keyword>
<proteinExistence type="predicted"/>
<dbReference type="InterPro" id="IPR003439">
    <property type="entry name" value="ABC_transporter-like_ATP-bd"/>
</dbReference>
<protein>
    <submittedName>
        <fullName evidence="10">ABC transporter related</fullName>
    </submittedName>
</protein>
<dbReference type="CDD" id="cd03215">
    <property type="entry name" value="ABC_Carb_Monos_II"/>
    <property type="match status" value="1"/>
</dbReference>
<dbReference type="PROSITE" id="PS00211">
    <property type="entry name" value="ABC_TRANSPORTER_1"/>
    <property type="match status" value="2"/>
</dbReference>